<reference evidence="3" key="1">
    <citation type="journal article" date="2019" name="Int. J. Syst. Evol. Microbiol.">
        <title>The Global Catalogue of Microorganisms (GCM) 10K type strain sequencing project: providing services to taxonomists for standard genome sequencing and annotation.</title>
        <authorList>
            <consortium name="The Broad Institute Genomics Platform"/>
            <consortium name="The Broad Institute Genome Sequencing Center for Infectious Disease"/>
            <person name="Wu L."/>
            <person name="Ma J."/>
        </authorList>
    </citation>
    <scope>NUCLEOTIDE SEQUENCE [LARGE SCALE GENOMIC DNA]</scope>
    <source>
        <strain evidence="3">JCM 30331</strain>
    </source>
</reference>
<dbReference type="InterPro" id="IPR004942">
    <property type="entry name" value="Roadblock/LAMTOR2_dom"/>
</dbReference>
<dbReference type="Proteomes" id="UP000647587">
    <property type="component" value="Unassembled WGS sequence"/>
</dbReference>
<evidence type="ECO:0000259" key="1">
    <source>
        <dbReference type="SMART" id="SM00960"/>
    </source>
</evidence>
<evidence type="ECO:0000313" key="2">
    <source>
        <dbReference type="EMBL" id="GGK21020.1"/>
    </source>
</evidence>
<sequence>MKIDALRNLPGVVASALISPDGLPLDAYGEGADVLAAELASLRASLDRTSRRLGAGDVTRIGFTTERIEVVAVTSGDYTVGAVMLRGSDTRSIQQALARLALDLRDLPRTERV</sequence>
<gene>
    <name evidence="2" type="ORF">GCM10008955_13070</name>
</gene>
<dbReference type="Pfam" id="PF03259">
    <property type="entry name" value="Robl_LC7"/>
    <property type="match status" value="1"/>
</dbReference>
<accession>A0ABQ2EQM8</accession>
<dbReference type="RefSeq" id="WP_189005668.1">
    <property type="nucleotide sequence ID" value="NZ_BMPP01000004.1"/>
</dbReference>
<comment type="caution">
    <text evidence="2">The sequence shown here is derived from an EMBL/GenBank/DDBJ whole genome shotgun (WGS) entry which is preliminary data.</text>
</comment>
<dbReference type="SMART" id="SM00960">
    <property type="entry name" value="Robl_LC7"/>
    <property type="match status" value="1"/>
</dbReference>
<dbReference type="SUPFAM" id="SSF103196">
    <property type="entry name" value="Roadblock/LC7 domain"/>
    <property type="match status" value="1"/>
</dbReference>
<keyword evidence="3" id="KW-1185">Reference proteome</keyword>
<feature type="domain" description="Roadblock/LAMTOR2" evidence="1">
    <location>
        <begin position="2"/>
        <end position="84"/>
    </location>
</feature>
<protein>
    <recommendedName>
        <fullName evidence="1">Roadblock/LAMTOR2 domain-containing protein</fullName>
    </recommendedName>
</protein>
<evidence type="ECO:0000313" key="3">
    <source>
        <dbReference type="Proteomes" id="UP000647587"/>
    </source>
</evidence>
<name>A0ABQ2EQM8_9DEIO</name>
<dbReference type="EMBL" id="BMPP01000004">
    <property type="protein sequence ID" value="GGK21020.1"/>
    <property type="molecule type" value="Genomic_DNA"/>
</dbReference>
<organism evidence="2 3">
    <name type="scientific">Deinococcus malanensis</name>
    <dbReference type="NCBI Taxonomy" id="1706855"/>
    <lineage>
        <taxon>Bacteria</taxon>
        <taxon>Thermotogati</taxon>
        <taxon>Deinococcota</taxon>
        <taxon>Deinococci</taxon>
        <taxon>Deinococcales</taxon>
        <taxon>Deinococcaceae</taxon>
        <taxon>Deinococcus</taxon>
    </lineage>
</organism>
<dbReference type="Gene3D" id="3.30.450.30">
    <property type="entry name" value="Dynein light chain 2a, cytoplasmic"/>
    <property type="match status" value="1"/>
</dbReference>
<proteinExistence type="predicted"/>